<evidence type="ECO:0000313" key="16">
    <source>
        <dbReference type="Proteomes" id="UP000287033"/>
    </source>
</evidence>
<dbReference type="SUPFAM" id="SSF57997">
    <property type="entry name" value="Tropomyosin"/>
    <property type="match status" value="1"/>
</dbReference>
<keyword evidence="4 11" id="KW-0493">Microtubule</keyword>
<evidence type="ECO:0000313" key="15">
    <source>
        <dbReference type="EMBL" id="GCC18504.1"/>
    </source>
</evidence>
<organism evidence="15 16">
    <name type="scientific">Chiloscyllium punctatum</name>
    <name type="common">Brownbanded bambooshark</name>
    <name type="synonym">Hemiscyllium punctatum</name>
    <dbReference type="NCBI Taxonomy" id="137246"/>
    <lineage>
        <taxon>Eukaryota</taxon>
        <taxon>Metazoa</taxon>
        <taxon>Chordata</taxon>
        <taxon>Craniata</taxon>
        <taxon>Vertebrata</taxon>
        <taxon>Chondrichthyes</taxon>
        <taxon>Elasmobranchii</taxon>
        <taxon>Galeomorphii</taxon>
        <taxon>Galeoidea</taxon>
        <taxon>Orectolobiformes</taxon>
        <taxon>Hemiscylliidae</taxon>
        <taxon>Chiloscyllium</taxon>
    </lineage>
</organism>
<dbReference type="InterPro" id="IPR036961">
    <property type="entry name" value="Kinesin_motor_dom_sf"/>
</dbReference>
<dbReference type="Proteomes" id="UP000287033">
    <property type="component" value="Unassembled WGS sequence"/>
</dbReference>
<evidence type="ECO:0000256" key="6">
    <source>
        <dbReference type="ARBA" id="ARBA00022840"/>
    </source>
</evidence>
<evidence type="ECO:0000256" key="1">
    <source>
        <dbReference type="ARBA" id="ARBA00004245"/>
    </source>
</evidence>
<reference evidence="15 16" key="1">
    <citation type="journal article" date="2018" name="Nat. Ecol. Evol.">
        <title>Shark genomes provide insights into elasmobranch evolution and the origin of vertebrates.</title>
        <authorList>
            <person name="Hara Y"/>
            <person name="Yamaguchi K"/>
            <person name="Onimaru K"/>
            <person name="Kadota M"/>
            <person name="Koyanagi M"/>
            <person name="Keeley SD"/>
            <person name="Tatsumi K"/>
            <person name="Tanaka K"/>
            <person name="Motone F"/>
            <person name="Kageyama Y"/>
            <person name="Nozu R"/>
            <person name="Adachi N"/>
            <person name="Nishimura O"/>
            <person name="Nakagawa R"/>
            <person name="Tanegashima C"/>
            <person name="Kiyatake I"/>
            <person name="Matsumoto R"/>
            <person name="Murakumo K"/>
            <person name="Nishida K"/>
            <person name="Terakita A"/>
            <person name="Kuratani S"/>
            <person name="Sato K"/>
            <person name="Hyodo S Kuraku.S."/>
        </authorList>
    </citation>
    <scope>NUCLEOTIDE SEQUENCE [LARGE SCALE GENOMIC DNA]</scope>
</reference>
<gene>
    <name evidence="15" type="ORF">chiPu_0020818</name>
</gene>
<sequence length="698" mass="78137">MSGHTLPGSHQTLARKRKVDNTERSPLKDRKMNVNDTMVNGNKNLPQRSRLPQPSLKRMKLNTPVDNTDLPVAVKKFGSSNMTFSAASTISKIASTRPSIGVRSQYGAGLAKAIQGVGTRSRAVNCAATVTGAIGKKPRVAVTAPPSVETAAGSKRRPAWDLKGQLSDMKVQLGNMRTRMSEYTSKLEVSEVHSKQIQENMHQRDKQLEIASSQIEELQGNLKAMELLLKNREVELEKCRAENSAMQGVLEVRGTEIEHLTAQVTELKTSRSELQSNYLTLSVMAENTESKLKLRETELAQKVACIEEQQSTIASLHGVIADREERLYLTEQERRRLHNTVQELKGNIRVICRVRPVLDSEKEACSEIEHVQFSHDDDKVISLTKKEESHTGRDRKEEVKYDFSFDHVFQPMAKQRDVFEEISQLVQSALDGYNVCIFAYGQTGSGKTFTMEGPDDMTPENMGMIPRAVDQIFATAEKLKTMGWTYKFTASFLEIYNETLRDLLVTKPEKNVEYEIKRLNNKSEQLHVTNLKYVTVTAEDQVHNLIAIAKAKRSVAKTAANDRSSRSHSVFQLMIEGSNSNRDLQCTSTLSLVDLAGSERLDKSHSKGDRLREAQAINTSLSCLGHVIMSLSNKESHIPYRNSKLTYLLQNSLGGNSKTLMFVNVSPLEENFSESLNSLRFASKVNECVIGTAQLNRK</sequence>
<dbReference type="PROSITE" id="PS00411">
    <property type="entry name" value="KINESIN_MOTOR_1"/>
    <property type="match status" value="1"/>
</dbReference>
<dbReference type="GO" id="GO:0008017">
    <property type="term" value="F:microtubule binding"/>
    <property type="evidence" value="ECO:0007669"/>
    <property type="project" value="InterPro"/>
</dbReference>
<keyword evidence="6 10" id="KW-0067">ATP-binding</keyword>
<comment type="subcellular location">
    <subcellularLocation>
        <location evidence="1">Cytoplasm</location>
        <location evidence="1">Cytoskeleton</location>
    </subcellularLocation>
</comment>
<dbReference type="Pfam" id="PF00225">
    <property type="entry name" value="Kinesin"/>
    <property type="match status" value="1"/>
</dbReference>
<evidence type="ECO:0000256" key="11">
    <source>
        <dbReference type="RuleBase" id="RU000394"/>
    </source>
</evidence>
<feature type="region of interest" description="Disordered" evidence="13">
    <location>
        <begin position="1"/>
        <end position="33"/>
    </location>
</feature>
<dbReference type="CDD" id="cd01366">
    <property type="entry name" value="KISc_C_terminal"/>
    <property type="match status" value="1"/>
</dbReference>
<protein>
    <recommendedName>
        <fullName evidence="11">Kinesin-like protein</fullName>
    </recommendedName>
</protein>
<dbReference type="PANTHER" id="PTHR47972">
    <property type="entry name" value="KINESIN-LIKE PROTEIN KLP-3"/>
    <property type="match status" value="1"/>
</dbReference>
<dbReference type="GO" id="GO:0003777">
    <property type="term" value="F:microtubule motor activity"/>
    <property type="evidence" value="ECO:0007669"/>
    <property type="project" value="InterPro"/>
</dbReference>
<evidence type="ECO:0000256" key="4">
    <source>
        <dbReference type="ARBA" id="ARBA00022701"/>
    </source>
</evidence>
<accession>A0A401RK70</accession>
<dbReference type="PROSITE" id="PS50067">
    <property type="entry name" value="KINESIN_MOTOR_2"/>
    <property type="match status" value="1"/>
</dbReference>
<keyword evidence="5 10" id="KW-0547">Nucleotide-binding</keyword>
<feature type="coiled-coil region" evidence="12">
    <location>
        <begin position="208"/>
        <end position="277"/>
    </location>
</feature>
<evidence type="ECO:0000256" key="2">
    <source>
        <dbReference type="ARBA" id="ARBA00010899"/>
    </source>
</evidence>
<dbReference type="SUPFAM" id="SSF52540">
    <property type="entry name" value="P-loop containing nucleoside triphosphate hydrolases"/>
    <property type="match status" value="1"/>
</dbReference>
<evidence type="ECO:0000256" key="13">
    <source>
        <dbReference type="SAM" id="MobiDB-lite"/>
    </source>
</evidence>
<dbReference type="PRINTS" id="PR00380">
    <property type="entry name" value="KINESINHEAVY"/>
</dbReference>
<dbReference type="InterPro" id="IPR019821">
    <property type="entry name" value="Kinesin_motor_CS"/>
</dbReference>
<comment type="caution">
    <text evidence="15">The sequence shown here is derived from an EMBL/GenBank/DDBJ whole genome shotgun (WGS) entry which is preliminary data.</text>
</comment>
<proteinExistence type="inferred from homology"/>
<dbReference type="GO" id="GO:0005524">
    <property type="term" value="F:ATP binding"/>
    <property type="evidence" value="ECO:0007669"/>
    <property type="project" value="UniProtKB-UniRule"/>
</dbReference>
<dbReference type="PANTHER" id="PTHR47972:SF45">
    <property type="entry name" value="PROTEIN CLARET SEGREGATIONAL"/>
    <property type="match status" value="1"/>
</dbReference>
<feature type="compositionally biased region" description="Basic and acidic residues" evidence="13">
    <location>
        <begin position="19"/>
        <end position="33"/>
    </location>
</feature>
<comment type="similarity">
    <text evidence="2">Belongs to the TRAFAC class myosin-kinesin ATPase superfamily. Kinesin family. KIN-14 subfamily.</text>
</comment>
<evidence type="ECO:0000256" key="10">
    <source>
        <dbReference type="PROSITE-ProRule" id="PRU00283"/>
    </source>
</evidence>
<evidence type="ECO:0000256" key="5">
    <source>
        <dbReference type="ARBA" id="ARBA00022741"/>
    </source>
</evidence>
<feature type="domain" description="Kinesin motor" evidence="14">
    <location>
        <begin position="347"/>
        <end position="688"/>
    </location>
</feature>
<dbReference type="AlphaFoldDB" id="A0A401RK70"/>
<dbReference type="OMA" id="WTYHDEA"/>
<evidence type="ECO:0000256" key="7">
    <source>
        <dbReference type="ARBA" id="ARBA00023054"/>
    </source>
</evidence>
<keyword evidence="8 10" id="KW-0505">Motor protein</keyword>
<evidence type="ECO:0000256" key="8">
    <source>
        <dbReference type="ARBA" id="ARBA00023175"/>
    </source>
</evidence>
<dbReference type="GO" id="GO:0005874">
    <property type="term" value="C:microtubule"/>
    <property type="evidence" value="ECO:0007669"/>
    <property type="project" value="UniProtKB-KW"/>
</dbReference>
<evidence type="ECO:0000259" key="14">
    <source>
        <dbReference type="PROSITE" id="PS50067"/>
    </source>
</evidence>
<dbReference type="FunFam" id="3.40.850.10:FF:000046">
    <property type="entry name" value="Kinesin-like protein"/>
    <property type="match status" value="1"/>
</dbReference>
<dbReference type="Gene3D" id="3.40.850.10">
    <property type="entry name" value="Kinesin motor domain"/>
    <property type="match status" value="1"/>
</dbReference>
<evidence type="ECO:0000256" key="9">
    <source>
        <dbReference type="ARBA" id="ARBA00023212"/>
    </source>
</evidence>
<feature type="binding site" evidence="10">
    <location>
        <begin position="441"/>
        <end position="448"/>
    </location>
    <ligand>
        <name>ATP</name>
        <dbReference type="ChEBI" id="CHEBI:30616"/>
    </ligand>
</feature>
<dbReference type="OrthoDB" id="3176171at2759"/>
<dbReference type="InterPro" id="IPR027640">
    <property type="entry name" value="Kinesin-like_fam"/>
</dbReference>
<dbReference type="EMBL" id="BEZZ01002976">
    <property type="protein sequence ID" value="GCC18504.1"/>
    <property type="molecule type" value="Genomic_DNA"/>
</dbReference>
<keyword evidence="3" id="KW-0963">Cytoplasm</keyword>
<evidence type="ECO:0000256" key="3">
    <source>
        <dbReference type="ARBA" id="ARBA00022490"/>
    </source>
</evidence>
<keyword evidence="16" id="KW-1185">Reference proteome</keyword>
<keyword evidence="7 12" id="KW-0175">Coiled coil</keyword>
<dbReference type="InterPro" id="IPR001752">
    <property type="entry name" value="Kinesin_motor_dom"/>
</dbReference>
<dbReference type="STRING" id="137246.A0A401RK70"/>
<evidence type="ECO:0000256" key="12">
    <source>
        <dbReference type="SAM" id="Coils"/>
    </source>
</evidence>
<name>A0A401RK70_CHIPU</name>
<dbReference type="SMART" id="SM00129">
    <property type="entry name" value="KISc"/>
    <property type="match status" value="1"/>
</dbReference>
<dbReference type="InterPro" id="IPR027417">
    <property type="entry name" value="P-loop_NTPase"/>
</dbReference>
<keyword evidence="9" id="KW-0206">Cytoskeleton</keyword>
<dbReference type="GO" id="GO:0007018">
    <property type="term" value="P:microtubule-based movement"/>
    <property type="evidence" value="ECO:0007669"/>
    <property type="project" value="InterPro"/>
</dbReference>